<dbReference type="RefSeq" id="WP_210578141.1">
    <property type="nucleotide sequence ID" value="NZ_LK995460.1"/>
</dbReference>
<dbReference type="InterPro" id="IPR050300">
    <property type="entry name" value="GDXG_lipolytic_enzyme"/>
</dbReference>
<keyword evidence="1 4" id="KW-0378">Hydrolase</keyword>
<dbReference type="EMBL" id="LK995460">
    <property type="protein sequence ID" value="CED89935.1"/>
    <property type="molecule type" value="Genomic_DNA"/>
</dbReference>
<feature type="domain" description="Alpha/beta hydrolase fold-3" evidence="3">
    <location>
        <begin position="130"/>
        <end position="350"/>
    </location>
</feature>
<dbReference type="PANTHER" id="PTHR48081:SF8">
    <property type="entry name" value="ALPHA_BETA HYDROLASE FOLD-3 DOMAIN-CONTAINING PROTEIN-RELATED"/>
    <property type="match status" value="1"/>
</dbReference>
<protein>
    <submittedName>
        <fullName evidence="4">Glycoside hydrolase 39</fullName>
    </submittedName>
</protein>
<dbReference type="AlphaFoldDB" id="A0A1L7R7X1"/>
<reference evidence="4" key="1">
    <citation type="submission" date="2014-07" db="EMBL/GenBank/DDBJ databases">
        <authorList>
            <person name="Zhang J.E."/>
            <person name="Yang H."/>
            <person name="Guo J."/>
            <person name="Deng Z."/>
            <person name="Luo H."/>
            <person name="Luo M."/>
            <person name="Zhao B."/>
        </authorList>
    </citation>
    <scope>NUCLEOTIDE SEQUENCE</scope>
    <source>
        <strain evidence="4">AM4</strain>
    </source>
</reference>
<organism evidence="4">
    <name type="scientific">Actinomyces succiniciruminis</name>
    <dbReference type="NCBI Taxonomy" id="1522002"/>
    <lineage>
        <taxon>Bacteria</taxon>
        <taxon>Bacillati</taxon>
        <taxon>Actinomycetota</taxon>
        <taxon>Actinomycetes</taxon>
        <taxon>Actinomycetales</taxon>
        <taxon>Actinomycetaceae</taxon>
        <taxon>Actinomyces</taxon>
    </lineage>
</organism>
<sequence length="374" mass="38664">MTDTPGVAPPTPQPTATRDGVPVAPLAGGFLPPYAERLRLIADFPAPSAEDLAAADPAAAAGAPFAAEALTAMEAWEAPFGEPEPTHTLVEDRELPGPHGPIPVRIYRPEPGWNPPAPSPATDAGLRAGLVWYHGGAFMGGDLDMPEADAVARGLTTRTGASVVSVFYRLCTGGVHYPVPHDDAYAAYQWVRGQAAEFGIDAARIAVGGASAGGNLAAGVTLHGIDDAAAPWQALLAYPVAHGGRWPAPSEELAARLGQMPQILRFPADMLAAMNTNYLGARLDAGAGAPAYAFPGDVADADRLAGWPATYIENCENDDLRASGEAFARQLRQAEADVEVLTCAGVPHGHLNAVGSPLTAASLDRFAARLGRPA</sequence>
<evidence type="ECO:0000256" key="2">
    <source>
        <dbReference type="SAM" id="MobiDB-lite"/>
    </source>
</evidence>
<dbReference type="InterPro" id="IPR029058">
    <property type="entry name" value="AB_hydrolase_fold"/>
</dbReference>
<accession>A0A1L7R7X1</accession>
<gene>
    <name evidence="4" type="ORF">AAM4_0040</name>
</gene>
<evidence type="ECO:0000256" key="1">
    <source>
        <dbReference type="ARBA" id="ARBA00022801"/>
    </source>
</evidence>
<evidence type="ECO:0000259" key="3">
    <source>
        <dbReference type="Pfam" id="PF07859"/>
    </source>
</evidence>
<dbReference type="SUPFAM" id="SSF53474">
    <property type="entry name" value="alpha/beta-Hydrolases"/>
    <property type="match status" value="1"/>
</dbReference>
<feature type="region of interest" description="Disordered" evidence="2">
    <location>
        <begin position="1"/>
        <end position="24"/>
    </location>
</feature>
<dbReference type="GO" id="GO:0016787">
    <property type="term" value="F:hydrolase activity"/>
    <property type="evidence" value="ECO:0007669"/>
    <property type="project" value="UniProtKB-KW"/>
</dbReference>
<name>A0A1L7R7X1_9ACTO</name>
<dbReference type="InterPro" id="IPR013094">
    <property type="entry name" value="AB_hydrolase_3"/>
</dbReference>
<dbReference type="Gene3D" id="3.40.50.1820">
    <property type="entry name" value="alpha/beta hydrolase"/>
    <property type="match status" value="1"/>
</dbReference>
<proteinExistence type="predicted"/>
<evidence type="ECO:0000313" key="4">
    <source>
        <dbReference type="EMBL" id="CED89935.1"/>
    </source>
</evidence>
<dbReference type="PANTHER" id="PTHR48081">
    <property type="entry name" value="AB HYDROLASE SUPERFAMILY PROTEIN C4A8.06C"/>
    <property type="match status" value="1"/>
</dbReference>
<dbReference type="Pfam" id="PF07859">
    <property type="entry name" value="Abhydrolase_3"/>
    <property type="match status" value="1"/>
</dbReference>